<gene>
    <name evidence="1" type="ORF">MNBD_GAMMA01-1011</name>
</gene>
<sequence>MRLKTVLGYVPINIKFNDRDQYYQAFMEFNSNGTTKIMQKLCDVHYSIATINAWHIWKEACGKLTQQG</sequence>
<protein>
    <submittedName>
        <fullName evidence="1">Uncharacterized protein</fullName>
    </submittedName>
</protein>
<dbReference type="AlphaFoldDB" id="A0A3B0V1M9"/>
<name>A0A3B0V1M9_9ZZZZ</name>
<reference evidence="1" key="1">
    <citation type="submission" date="2018-06" db="EMBL/GenBank/DDBJ databases">
        <authorList>
            <person name="Zhirakovskaya E."/>
        </authorList>
    </citation>
    <scope>NUCLEOTIDE SEQUENCE</scope>
</reference>
<dbReference type="EMBL" id="UOEW01000166">
    <property type="protein sequence ID" value="VAW37408.1"/>
    <property type="molecule type" value="Genomic_DNA"/>
</dbReference>
<proteinExistence type="predicted"/>
<organism evidence="1">
    <name type="scientific">hydrothermal vent metagenome</name>
    <dbReference type="NCBI Taxonomy" id="652676"/>
    <lineage>
        <taxon>unclassified sequences</taxon>
        <taxon>metagenomes</taxon>
        <taxon>ecological metagenomes</taxon>
    </lineage>
</organism>
<accession>A0A3B0V1M9</accession>
<evidence type="ECO:0000313" key="1">
    <source>
        <dbReference type="EMBL" id="VAW37408.1"/>
    </source>
</evidence>